<keyword evidence="4" id="KW-1185">Reference proteome</keyword>
<dbReference type="KEGG" id="cdu:CD36_00830"/>
<feature type="region of interest" description="Disordered" evidence="1">
    <location>
        <begin position="461"/>
        <end position="501"/>
    </location>
</feature>
<proteinExistence type="predicted"/>
<reference evidence="3 4" key="1">
    <citation type="journal article" date="2009" name="Genome Res.">
        <title>Comparative genomics of the fungal pathogens Candida dubliniensis and Candida albicans.</title>
        <authorList>
            <person name="Jackson A.P."/>
            <person name="Gamble J.A."/>
            <person name="Yeomans T."/>
            <person name="Moran G.P."/>
            <person name="Saunders D."/>
            <person name="Harris D."/>
            <person name="Aslett M."/>
            <person name="Barrell J.F."/>
            <person name="Butler G."/>
            <person name="Citiulo F."/>
            <person name="Coleman D.C."/>
            <person name="de Groot P.W.J."/>
            <person name="Goodwin T.J."/>
            <person name="Quail M.A."/>
            <person name="McQuillan J."/>
            <person name="Munro C.A."/>
            <person name="Pain A."/>
            <person name="Poulter R.T."/>
            <person name="Rajandream M.A."/>
            <person name="Renauld H."/>
            <person name="Spiering M.J."/>
            <person name="Tivey A."/>
            <person name="Gow N.A.R."/>
            <person name="Barrell B."/>
            <person name="Sullivan D.J."/>
            <person name="Berriman M."/>
        </authorList>
    </citation>
    <scope>NUCLEOTIDE SEQUENCE [LARGE SCALE GENOMIC DNA]</scope>
    <source>
        <strain evidence="4">CD36 / ATCC MYA-646 / CBS 7987 / NCPF 3949 / NRRL Y-17841</strain>
    </source>
</reference>
<sequence>MMDNLNQDPNSDFTQHNNQHHQIQFSHNHNLHHQHQQQQLHQLSQLPTQPNEIHPQHQLPQMQQQQQHFQNQFQQQLFQPNQKHQLPSQQIPLLNSQSQPQPMVRVPSQNPPSIMQSSPDPLIANGATPLSESLSMNRKHNDNSSDSRKICPFCKKHFSHRGSLSRHLDLKKGDSLHPSNEVTIIRNQNRRRSSVDVNFSSIEKSESQSGGGTPLMTSESFNGTNSISKSGKKRRVNKKSLAVSQISSDSASGQREKSKLRRKLRDRRIKAKILTNDWFHDLFAQQPLPQFDNFDSNNNSQSSITSETFCQLVALYLPINDWPMTIPDENCINPTIERMRVRESNNLIDLLNESFPIFQELTTLQKKQVWIGESQRILQASIGNFSLCDLYNIKGVIAKREQANFEEICRNDKLSAFVEVENSPNQYGGIIGTADDEREADIEEELDDDEEEVNSIQVEKVKQLSPQQQQEQKIRLKSNSNSNSNSGQVQSNTQSIPANFQNSSRIPAESYIHEIDEVQNNNFDDFGTSFDKFY</sequence>
<dbReference type="AlphaFoldDB" id="B9W6N9"/>
<dbReference type="eggNOG" id="ENOG502QQV3">
    <property type="taxonomic scope" value="Eukaryota"/>
</dbReference>
<feature type="compositionally biased region" description="Low complexity" evidence="1">
    <location>
        <begin position="478"/>
        <end position="495"/>
    </location>
</feature>
<evidence type="ECO:0000313" key="4">
    <source>
        <dbReference type="Proteomes" id="UP000002605"/>
    </source>
</evidence>
<dbReference type="HOGENOM" id="CLU_505247_0_0_1"/>
<dbReference type="CGD" id="CAL0000162348">
    <property type="gene designation" value="Cd36_00830"/>
</dbReference>
<feature type="region of interest" description="Disordered" evidence="1">
    <location>
        <begin position="50"/>
        <end position="71"/>
    </location>
</feature>
<dbReference type="Proteomes" id="UP000002605">
    <property type="component" value="Chromosome 1"/>
</dbReference>
<feature type="compositionally biased region" description="Polar residues" evidence="1">
    <location>
        <begin position="97"/>
        <end position="119"/>
    </location>
</feature>
<dbReference type="OrthoDB" id="4095993at2759"/>
<evidence type="ECO:0000313" key="3">
    <source>
        <dbReference type="EMBL" id="CAX44344.1"/>
    </source>
</evidence>
<evidence type="ECO:0000313" key="2">
    <source>
        <dbReference type="CGD" id="CAL0000162348"/>
    </source>
</evidence>
<dbReference type="GeneID" id="8044292"/>
<evidence type="ECO:0008006" key="5">
    <source>
        <dbReference type="Google" id="ProtNLM"/>
    </source>
</evidence>
<feature type="compositionally biased region" description="Polar residues" evidence="1">
    <location>
        <begin position="215"/>
        <end position="229"/>
    </location>
</feature>
<feature type="compositionally biased region" description="Low complexity" evidence="1">
    <location>
        <begin position="56"/>
        <end position="71"/>
    </location>
</feature>
<feature type="compositionally biased region" description="Polar residues" evidence="1">
    <location>
        <begin position="242"/>
        <end position="253"/>
    </location>
</feature>
<dbReference type="RefSeq" id="XP_002416760.1">
    <property type="nucleotide sequence ID" value="XM_002416715.1"/>
</dbReference>
<gene>
    <name evidence="2" type="ordered locus">Cd36_00830</name>
    <name evidence="3" type="ORF">CD36_00830</name>
</gene>
<feature type="region of interest" description="Disordered" evidence="1">
    <location>
        <begin position="97"/>
        <end position="149"/>
    </location>
</feature>
<dbReference type="VEuPathDB" id="FungiDB:CD36_00830"/>
<feature type="compositionally biased region" description="Basic and acidic residues" evidence="1">
    <location>
        <begin position="139"/>
        <end position="149"/>
    </location>
</feature>
<dbReference type="EMBL" id="FM992688">
    <property type="protein sequence ID" value="CAX44344.1"/>
    <property type="molecule type" value="Genomic_DNA"/>
</dbReference>
<organism evidence="3 4">
    <name type="scientific">Candida dubliniensis (strain CD36 / ATCC MYA-646 / CBS 7987 / NCPF 3949 / NRRL Y-17841)</name>
    <name type="common">Yeast</name>
    <dbReference type="NCBI Taxonomy" id="573826"/>
    <lineage>
        <taxon>Eukaryota</taxon>
        <taxon>Fungi</taxon>
        <taxon>Dikarya</taxon>
        <taxon>Ascomycota</taxon>
        <taxon>Saccharomycotina</taxon>
        <taxon>Pichiomycetes</taxon>
        <taxon>Debaryomycetaceae</taxon>
        <taxon>Candida/Lodderomyces clade</taxon>
        <taxon>Candida</taxon>
    </lineage>
</organism>
<feature type="region of interest" description="Disordered" evidence="1">
    <location>
        <begin position="187"/>
        <end position="262"/>
    </location>
</feature>
<evidence type="ECO:0000256" key="1">
    <source>
        <dbReference type="SAM" id="MobiDB-lite"/>
    </source>
</evidence>
<accession>B9W6N9</accession>
<protein>
    <recommendedName>
        <fullName evidence="5">C2H2-type domain-containing protein</fullName>
    </recommendedName>
</protein>
<name>B9W6N9_CANDC</name>